<dbReference type="EMBL" id="GG745334">
    <property type="protein sequence ID" value="KNE59266.1"/>
    <property type="molecule type" value="Genomic_DNA"/>
</dbReference>
<protein>
    <submittedName>
        <fullName evidence="2">Uncharacterized protein</fullName>
    </submittedName>
</protein>
<accession>A0A0L0S9X8</accession>
<feature type="compositionally biased region" description="Basic and acidic residues" evidence="1">
    <location>
        <begin position="521"/>
        <end position="532"/>
    </location>
</feature>
<dbReference type="Proteomes" id="UP000054350">
    <property type="component" value="Unassembled WGS sequence"/>
</dbReference>
<feature type="compositionally biased region" description="Basic and acidic residues" evidence="1">
    <location>
        <begin position="562"/>
        <end position="572"/>
    </location>
</feature>
<feature type="compositionally biased region" description="Low complexity" evidence="1">
    <location>
        <begin position="724"/>
        <end position="735"/>
    </location>
</feature>
<name>A0A0L0S9X8_ALLM3</name>
<feature type="region of interest" description="Disordered" evidence="1">
    <location>
        <begin position="631"/>
        <end position="680"/>
    </location>
</feature>
<feature type="compositionally biased region" description="Low complexity" evidence="1">
    <location>
        <begin position="533"/>
        <end position="548"/>
    </location>
</feature>
<proteinExistence type="predicted"/>
<feature type="region of interest" description="Disordered" evidence="1">
    <location>
        <begin position="723"/>
        <end position="800"/>
    </location>
</feature>
<evidence type="ECO:0000313" key="2">
    <source>
        <dbReference type="EMBL" id="KNE59266.1"/>
    </source>
</evidence>
<feature type="compositionally biased region" description="Basic and acidic residues" evidence="1">
    <location>
        <begin position="737"/>
        <end position="748"/>
    </location>
</feature>
<feature type="compositionally biased region" description="Basic residues" evidence="1">
    <location>
        <begin position="631"/>
        <end position="644"/>
    </location>
</feature>
<evidence type="ECO:0000313" key="3">
    <source>
        <dbReference type="Proteomes" id="UP000054350"/>
    </source>
</evidence>
<dbReference type="AlphaFoldDB" id="A0A0L0S9X8"/>
<sequence>MTSSSKRPHMASADVAAAAVPAPVWATPTAAPTAGIDTHHLLPFAPTQPQQQSLQKLQLLTPSPAAGGVATALAPRPSPMQYPLSPHSAESGSLSPQPIDGMRNAAFLAASKRALPPTPTRPVAAVSTTSVPPTPPFYDPKLAGYATVMASSILATSAAEATAPTTFAVSMATPSTTLNMASMSNMAPLTTARTAPPTAPARAPTTTTTSTKRKAEDSLDTLFDWAKKPCVAPVYDADVMATLDNVAPQVLSSNFEAAAVVAHQYSDLPAILAYLAALESTIAADPALAAQLGTAAAVDPVAGLATDPTVALLPMTGLDASAAYLPTVGIDVSAAYLPTTTTAIDPTAAYLPTTTALDPTALDTSAAYLPTAPVLDTSLLPLAGPAPALPVASTTVVQSASMLAPTAIDPTALLMDTVLAPSPVAAPTSSSQQVLDDAMVAHLLQEQERQAALAYQDDQQRRVLAEQLRRQQKLLEQQQRALALAAYQQQLQQFQYEQQLQAMRHQQAVQQQQAAAAARSSDGRRVCNEPCRRQGPARARPRAAQPAGAWGRVEQFFAAQVGRERAPQREEGPPTQATACGTGADAHAAGAAAPTTHDLAAAVGNDLVDGAAVVPAVRIRFVCSVRGHVARQHPTNRLRRRQRQRSPGQAARAARDSGHGFCAGPRSDRPSRRRGRAVRRADGAAGLARCCRQYSPAAAAAAAPSSGPRRGCAVCRTARAAWRGTGQQAAGPAATRHGLDDRGGDGEQGHGPQDCTPRGRAAAEDRARVGGRGGARGRGRVQCRQGVSGRALHDVSFHPS</sequence>
<reference evidence="3" key="2">
    <citation type="submission" date="2009-11" db="EMBL/GenBank/DDBJ databases">
        <title>The Genome Sequence of Allomyces macrogynus strain ATCC 38327.</title>
        <authorList>
            <consortium name="The Broad Institute Genome Sequencing Platform"/>
            <person name="Russ C."/>
            <person name="Cuomo C."/>
            <person name="Shea T."/>
            <person name="Young S.K."/>
            <person name="Zeng Q."/>
            <person name="Koehrsen M."/>
            <person name="Haas B."/>
            <person name="Borodovsky M."/>
            <person name="Guigo R."/>
            <person name="Alvarado L."/>
            <person name="Berlin A."/>
            <person name="Borenstein D."/>
            <person name="Chen Z."/>
            <person name="Engels R."/>
            <person name="Freedman E."/>
            <person name="Gellesch M."/>
            <person name="Goldberg J."/>
            <person name="Griggs A."/>
            <person name="Gujja S."/>
            <person name="Heiman D."/>
            <person name="Hepburn T."/>
            <person name="Howarth C."/>
            <person name="Jen D."/>
            <person name="Larson L."/>
            <person name="Lewis B."/>
            <person name="Mehta T."/>
            <person name="Park D."/>
            <person name="Pearson M."/>
            <person name="Roberts A."/>
            <person name="Saif S."/>
            <person name="Shenoy N."/>
            <person name="Sisk P."/>
            <person name="Stolte C."/>
            <person name="Sykes S."/>
            <person name="Walk T."/>
            <person name="White J."/>
            <person name="Yandava C."/>
            <person name="Burger G."/>
            <person name="Gray M.W."/>
            <person name="Holland P.W.H."/>
            <person name="King N."/>
            <person name="Lang F.B.F."/>
            <person name="Roger A.J."/>
            <person name="Ruiz-Trillo I."/>
            <person name="Lander E."/>
            <person name="Nusbaum C."/>
        </authorList>
    </citation>
    <scope>NUCLEOTIDE SEQUENCE [LARGE SCALE GENOMIC DNA]</scope>
    <source>
        <strain evidence="3">ATCC 38327</strain>
    </source>
</reference>
<feature type="compositionally biased region" description="Low complexity" evidence="1">
    <location>
        <begin position="191"/>
        <end position="209"/>
    </location>
</feature>
<feature type="region of interest" description="Disordered" evidence="1">
    <location>
        <begin position="562"/>
        <end position="582"/>
    </location>
</feature>
<keyword evidence="3" id="KW-1185">Reference proteome</keyword>
<reference evidence="2 3" key="1">
    <citation type="submission" date="2009-11" db="EMBL/GenBank/DDBJ databases">
        <title>Annotation of Allomyces macrogynus ATCC 38327.</title>
        <authorList>
            <consortium name="The Broad Institute Genome Sequencing Platform"/>
            <person name="Russ C."/>
            <person name="Cuomo C."/>
            <person name="Burger G."/>
            <person name="Gray M.W."/>
            <person name="Holland P.W.H."/>
            <person name="King N."/>
            <person name="Lang F.B.F."/>
            <person name="Roger A.J."/>
            <person name="Ruiz-Trillo I."/>
            <person name="Young S.K."/>
            <person name="Zeng Q."/>
            <person name="Gargeya S."/>
            <person name="Fitzgerald M."/>
            <person name="Haas B."/>
            <person name="Abouelleil A."/>
            <person name="Alvarado L."/>
            <person name="Arachchi H.M."/>
            <person name="Berlin A."/>
            <person name="Chapman S.B."/>
            <person name="Gearin G."/>
            <person name="Goldberg J."/>
            <person name="Griggs A."/>
            <person name="Gujja S."/>
            <person name="Hansen M."/>
            <person name="Heiman D."/>
            <person name="Howarth C."/>
            <person name="Larimer J."/>
            <person name="Lui A."/>
            <person name="MacDonald P.J.P."/>
            <person name="McCowen C."/>
            <person name="Montmayeur A."/>
            <person name="Murphy C."/>
            <person name="Neiman D."/>
            <person name="Pearson M."/>
            <person name="Priest M."/>
            <person name="Roberts A."/>
            <person name="Saif S."/>
            <person name="Shea T."/>
            <person name="Sisk P."/>
            <person name="Stolte C."/>
            <person name="Sykes S."/>
            <person name="Wortman J."/>
            <person name="Nusbaum C."/>
            <person name="Birren B."/>
        </authorList>
    </citation>
    <scope>NUCLEOTIDE SEQUENCE [LARGE SCALE GENOMIC DNA]</scope>
    <source>
        <strain evidence="2 3">ATCC 38327</strain>
    </source>
</reference>
<dbReference type="VEuPathDB" id="FungiDB:AMAG_03576"/>
<feature type="region of interest" description="Disordered" evidence="1">
    <location>
        <begin position="191"/>
        <end position="214"/>
    </location>
</feature>
<gene>
    <name evidence="2" type="ORF">AMAG_03576</name>
</gene>
<feature type="compositionally biased region" description="Basic and acidic residues" evidence="1">
    <location>
        <begin position="791"/>
        <end position="800"/>
    </location>
</feature>
<evidence type="ECO:0000256" key="1">
    <source>
        <dbReference type="SAM" id="MobiDB-lite"/>
    </source>
</evidence>
<organism evidence="2 3">
    <name type="scientific">Allomyces macrogynus (strain ATCC 38327)</name>
    <name type="common">Allomyces javanicus var. macrogynus</name>
    <dbReference type="NCBI Taxonomy" id="578462"/>
    <lineage>
        <taxon>Eukaryota</taxon>
        <taxon>Fungi</taxon>
        <taxon>Fungi incertae sedis</taxon>
        <taxon>Blastocladiomycota</taxon>
        <taxon>Blastocladiomycetes</taxon>
        <taxon>Blastocladiales</taxon>
        <taxon>Blastocladiaceae</taxon>
        <taxon>Allomyces</taxon>
    </lineage>
</organism>
<feature type="region of interest" description="Disordered" evidence="1">
    <location>
        <begin position="68"/>
        <end position="94"/>
    </location>
</feature>
<feature type="region of interest" description="Disordered" evidence="1">
    <location>
        <begin position="513"/>
        <end position="548"/>
    </location>
</feature>